<evidence type="ECO:0000313" key="1">
    <source>
        <dbReference type="EMBL" id="CAO80670.1"/>
    </source>
</evidence>
<dbReference type="Proteomes" id="UP000002019">
    <property type="component" value="Chromosome"/>
</dbReference>
<accession>B0VH55</accession>
<protein>
    <submittedName>
        <fullName evidence="1">Uncharacterized protein</fullName>
    </submittedName>
</protein>
<dbReference type="AlphaFoldDB" id="B0VH55"/>
<proteinExistence type="predicted"/>
<organism evidence="1 2">
    <name type="scientific">Cloacimonas acidaminovorans (strain Evry)</name>
    <dbReference type="NCBI Taxonomy" id="459349"/>
    <lineage>
        <taxon>Bacteria</taxon>
        <taxon>Pseudomonadati</taxon>
        <taxon>Candidatus Cloacimonadota</taxon>
        <taxon>Candidatus Cloacimonadia</taxon>
        <taxon>Candidatus Cloacimonadales</taxon>
        <taxon>Candidatus Cloacimonadaceae</taxon>
        <taxon>Candidatus Cloacimonas</taxon>
    </lineage>
</organism>
<dbReference type="KEGG" id="caci:CLOAM0788"/>
<dbReference type="HOGENOM" id="CLU_2407969_0_0_0"/>
<evidence type="ECO:0000313" key="2">
    <source>
        <dbReference type="Proteomes" id="UP000002019"/>
    </source>
</evidence>
<sequence>MNYTRQISTLEKTYYAEKNINTELLVELDDLRSGKHIASLVRVELSNFIPEKQAGKIIYVHEPSPKQEKKTYCIIDLLSKKAEAKNVQILLD</sequence>
<name>B0VH55_CLOAI</name>
<gene>
    <name evidence="1" type="ordered locus">CLOAM0788</name>
</gene>
<dbReference type="EMBL" id="CU466930">
    <property type="protein sequence ID" value="CAO80670.1"/>
    <property type="molecule type" value="Genomic_DNA"/>
</dbReference>
<keyword evidence="2" id="KW-1185">Reference proteome</keyword>
<dbReference type="STRING" id="459349.CLOAM0788"/>
<reference evidence="1 2" key="1">
    <citation type="journal article" date="2008" name="J. Bacteriol.">
        <title>'Candidatus Cloacamonas acidaminovorans': genome sequence reconstruction provides a first glimpse of a new bacterial division.</title>
        <authorList>
            <person name="Pelletier E."/>
            <person name="Kreimeyer A."/>
            <person name="Bocs S."/>
            <person name="Rouy Z."/>
            <person name="Gyapay G."/>
            <person name="Chouari R."/>
            <person name="Riviere D."/>
            <person name="Ganesan A."/>
            <person name="Daegelen P."/>
            <person name="Sghir A."/>
            <person name="Cohen G.N."/>
            <person name="Medigue C."/>
            <person name="Weissenbach J."/>
            <person name="Le Paslier D."/>
        </authorList>
    </citation>
    <scope>NUCLEOTIDE SEQUENCE [LARGE SCALE GENOMIC DNA]</scope>
    <source>
        <strain evidence="2">Evry</strain>
    </source>
</reference>